<reference evidence="3" key="1">
    <citation type="submission" date="2020-01" db="EMBL/GenBank/DDBJ databases">
        <title>Insect and environment-associated Actinomycetes.</title>
        <authorList>
            <person name="Currrie C."/>
            <person name="Chevrette M."/>
            <person name="Carlson C."/>
            <person name="Stubbendieck R."/>
            <person name="Wendt-Pienkowski E."/>
        </authorList>
    </citation>
    <scope>NUCLEOTIDE SEQUENCE</scope>
    <source>
        <strain evidence="3">SID505</strain>
    </source>
</reference>
<keyword evidence="1" id="KW-0456">Lyase</keyword>
<accession>A0A6G3SQL7</accession>
<evidence type="ECO:0000259" key="2">
    <source>
        <dbReference type="Pfam" id="PF00206"/>
    </source>
</evidence>
<dbReference type="PANTHER" id="PTHR43172:SF2">
    <property type="entry name" value="ADENYLOSUCCINATE LYASE C-TERMINAL DOMAIN-CONTAINING PROTEIN"/>
    <property type="match status" value="1"/>
</dbReference>
<dbReference type="GO" id="GO:0016853">
    <property type="term" value="F:isomerase activity"/>
    <property type="evidence" value="ECO:0007669"/>
    <property type="project" value="UniProtKB-KW"/>
</dbReference>
<dbReference type="Gene3D" id="1.20.200.10">
    <property type="entry name" value="Fumarase/aspartase (Central domain)"/>
    <property type="match status" value="1"/>
</dbReference>
<dbReference type="GO" id="GO:0016829">
    <property type="term" value="F:lyase activity"/>
    <property type="evidence" value="ECO:0007669"/>
    <property type="project" value="UniProtKB-KW"/>
</dbReference>
<dbReference type="RefSeq" id="WP_275405721.1">
    <property type="nucleotide sequence ID" value="NZ_JAAGMK010000377.1"/>
</dbReference>
<name>A0A6G3SQL7_STRAQ</name>
<sequence>LVGPFARRLGLTAPAVPWHALRTPIADLGAVLAFTSGALGKLAVDVQGMARTEVAEVAEPSGEGRGASSAMPQKRNPVLATLIASAARQVPPLALVLTQALVSEDERSAGGWHAEWQPLRECLRLTAGAADSAAELAAGIGVFPDRMRANLESGAGELVAERLNALLAPALGKAAAKKLLARLSAEAAAADGPGAPFAERLAA</sequence>
<feature type="domain" description="Fumarate lyase N-terminal" evidence="2">
    <location>
        <begin position="14"/>
        <end position="90"/>
    </location>
</feature>
<dbReference type="Pfam" id="PF00206">
    <property type="entry name" value="Lyase_1"/>
    <property type="match status" value="1"/>
</dbReference>
<organism evidence="3">
    <name type="scientific">Streptomyces anulatus</name>
    <name type="common">Streptomyces chrysomallus</name>
    <dbReference type="NCBI Taxonomy" id="1892"/>
    <lineage>
        <taxon>Bacteria</taxon>
        <taxon>Bacillati</taxon>
        <taxon>Actinomycetota</taxon>
        <taxon>Actinomycetes</taxon>
        <taxon>Kitasatosporales</taxon>
        <taxon>Streptomycetaceae</taxon>
        <taxon>Streptomyces</taxon>
    </lineage>
</organism>
<dbReference type="InterPro" id="IPR008948">
    <property type="entry name" value="L-Aspartase-like"/>
</dbReference>
<feature type="non-terminal residue" evidence="3">
    <location>
        <position position="1"/>
    </location>
</feature>
<protein>
    <submittedName>
        <fullName evidence="3">3-carboxy-cis,cis-muconate cycloisomerase</fullName>
    </submittedName>
</protein>
<keyword evidence="3" id="KW-0413">Isomerase</keyword>
<dbReference type="AlphaFoldDB" id="A0A6G3SQL7"/>
<comment type="caution">
    <text evidence="3">The sequence shown here is derived from an EMBL/GenBank/DDBJ whole genome shotgun (WGS) entry which is preliminary data.</text>
</comment>
<evidence type="ECO:0000313" key="3">
    <source>
        <dbReference type="EMBL" id="NEB85264.1"/>
    </source>
</evidence>
<feature type="non-terminal residue" evidence="3">
    <location>
        <position position="203"/>
    </location>
</feature>
<dbReference type="PANTHER" id="PTHR43172">
    <property type="entry name" value="ADENYLOSUCCINATE LYASE"/>
    <property type="match status" value="1"/>
</dbReference>
<dbReference type="EMBL" id="JAAGMK010000377">
    <property type="protein sequence ID" value="NEB85264.1"/>
    <property type="molecule type" value="Genomic_DNA"/>
</dbReference>
<dbReference type="SUPFAM" id="SSF48557">
    <property type="entry name" value="L-aspartase-like"/>
    <property type="match status" value="1"/>
</dbReference>
<gene>
    <name evidence="3" type="ORF">G3I43_13885</name>
</gene>
<dbReference type="InterPro" id="IPR022761">
    <property type="entry name" value="Fumarate_lyase_N"/>
</dbReference>
<evidence type="ECO:0000256" key="1">
    <source>
        <dbReference type="ARBA" id="ARBA00023239"/>
    </source>
</evidence>
<proteinExistence type="predicted"/>